<evidence type="ECO:0000313" key="1">
    <source>
        <dbReference type="EMBL" id="MBX68562.1"/>
    </source>
</evidence>
<protein>
    <submittedName>
        <fullName evidence="1">Uncharacterized protein</fullName>
    </submittedName>
</protein>
<dbReference type="EMBL" id="GGEC01088078">
    <property type="protein sequence ID" value="MBX68562.1"/>
    <property type="molecule type" value="Transcribed_RNA"/>
</dbReference>
<name>A0A2P2QNH5_RHIMU</name>
<sequence>MPMASAKFCCHISQNWFFCTMEAFS</sequence>
<proteinExistence type="predicted"/>
<accession>A0A2P2QNH5</accession>
<dbReference type="AlphaFoldDB" id="A0A2P2QNH5"/>
<organism evidence="1">
    <name type="scientific">Rhizophora mucronata</name>
    <name type="common">Asiatic mangrove</name>
    <dbReference type="NCBI Taxonomy" id="61149"/>
    <lineage>
        <taxon>Eukaryota</taxon>
        <taxon>Viridiplantae</taxon>
        <taxon>Streptophyta</taxon>
        <taxon>Embryophyta</taxon>
        <taxon>Tracheophyta</taxon>
        <taxon>Spermatophyta</taxon>
        <taxon>Magnoliopsida</taxon>
        <taxon>eudicotyledons</taxon>
        <taxon>Gunneridae</taxon>
        <taxon>Pentapetalae</taxon>
        <taxon>rosids</taxon>
        <taxon>fabids</taxon>
        <taxon>Malpighiales</taxon>
        <taxon>Rhizophoraceae</taxon>
        <taxon>Rhizophora</taxon>
    </lineage>
</organism>
<reference evidence="1" key="1">
    <citation type="submission" date="2018-02" db="EMBL/GenBank/DDBJ databases">
        <title>Rhizophora mucronata_Transcriptome.</title>
        <authorList>
            <person name="Meera S.P."/>
            <person name="Sreeshan A."/>
            <person name="Augustine A."/>
        </authorList>
    </citation>
    <scope>NUCLEOTIDE SEQUENCE</scope>
    <source>
        <tissue evidence="1">Leaf</tissue>
    </source>
</reference>